<accession>A0A521CRU6</accession>
<keyword evidence="3" id="KW-1003">Cell membrane</keyword>
<evidence type="ECO:0000313" key="9">
    <source>
        <dbReference type="Proteomes" id="UP000319555"/>
    </source>
</evidence>
<organism evidence="8 9">
    <name type="scientific">Ruegeria faecimaris</name>
    <dbReference type="NCBI Taxonomy" id="686389"/>
    <lineage>
        <taxon>Bacteria</taxon>
        <taxon>Pseudomonadati</taxon>
        <taxon>Pseudomonadota</taxon>
        <taxon>Alphaproteobacteria</taxon>
        <taxon>Rhodobacterales</taxon>
        <taxon>Roseobacteraceae</taxon>
        <taxon>Ruegeria</taxon>
    </lineage>
</organism>
<proteinExistence type="predicted"/>
<feature type="transmembrane region" description="Helical" evidence="7">
    <location>
        <begin position="265"/>
        <end position="286"/>
    </location>
</feature>
<dbReference type="Proteomes" id="UP000319555">
    <property type="component" value="Unassembled WGS sequence"/>
</dbReference>
<protein>
    <submittedName>
        <fullName evidence="8">Uncharacterized protein</fullName>
    </submittedName>
</protein>
<gene>
    <name evidence="8" type="ORF">SAMN06265380_103188</name>
</gene>
<feature type="transmembrane region" description="Helical" evidence="7">
    <location>
        <begin position="198"/>
        <end position="220"/>
    </location>
</feature>
<keyword evidence="5 7" id="KW-1133">Transmembrane helix</keyword>
<feature type="transmembrane region" description="Helical" evidence="7">
    <location>
        <begin position="232"/>
        <end position="253"/>
    </location>
</feature>
<dbReference type="AlphaFoldDB" id="A0A521CRU6"/>
<feature type="transmembrane region" description="Helical" evidence="7">
    <location>
        <begin position="292"/>
        <end position="317"/>
    </location>
</feature>
<evidence type="ECO:0000256" key="3">
    <source>
        <dbReference type="ARBA" id="ARBA00022475"/>
    </source>
</evidence>
<dbReference type="PANTHER" id="PTHR36838">
    <property type="entry name" value="AUXIN EFFLUX CARRIER FAMILY PROTEIN"/>
    <property type="match status" value="1"/>
</dbReference>
<name>A0A521CRU6_9RHOB</name>
<dbReference type="GO" id="GO:0055085">
    <property type="term" value="P:transmembrane transport"/>
    <property type="evidence" value="ECO:0007669"/>
    <property type="project" value="InterPro"/>
</dbReference>
<keyword evidence="2" id="KW-0813">Transport</keyword>
<evidence type="ECO:0000256" key="4">
    <source>
        <dbReference type="ARBA" id="ARBA00022692"/>
    </source>
</evidence>
<keyword evidence="4 7" id="KW-0812">Transmembrane</keyword>
<comment type="subcellular location">
    <subcellularLocation>
        <location evidence="1">Membrane</location>
        <topology evidence="1">Multi-pass membrane protein</topology>
    </subcellularLocation>
</comment>
<dbReference type="InterPro" id="IPR004776">
    <property type="entry name" value="Mem_transp_PIN-like"/>
</dbReference>
<reference evidence="8 9" key="1">
    <citation type="submission" date="2017-05" db="EMBL/GenBank/DDBJ databases">
        <authorList>
            <person name="Varghese N."/>
            <person name="Submissions S."/>
        </authorList>
    </citation>
    <scope>NUCLEOTIDE SEQUENCE [LARGE SCALE GENOMIC DNA]</scope>
    <source>
        <strain evidence="8 9">DSM 28009</strain>
    </source>
</reference>
<feature type="transmembrane region" description="Helical" evidence="7">
    <location>
        <begin position="163"/>
        <end position="186"/>
    </location>
</feature>
<dbReference type="Pfam" id="PF03547">
    <property type="entry name" value="Mem_trans"/>
    <property type="match status" value="1"/>
</dbReference>
<evidence type="ECO:0000256" key="6">
    <source>
        <dbReference type="ARBA" id="ARBA00023136"/>
    </source>
</evidence>
<evidence type="ECO:0000256" key="1">
    <source>
        <dbReference type="ARBA" id="ARBA00004141"/>
    </source>
</evidence>
<keyword evidence="9" id="KW-1185">Reference proteome</keyword>
<dbReference type="GO" id="GO:0016020">
    <property type="term" value="C:membrane"/>
    <property type="evidence" value="ECO:0007669"/>
    <property type="project" value="UniProtKB-SubCell"/>
</dbReference>
<keyword evidence="6 7" id="KW-0472">Membrane</keyword>
<evidence type="ECO:0000256" key="2">
    <source>
        <dbReference type="ARBA" id="ARBA00022448"/>
    </source>
</evidence>
<feature type="transmembrane region" description="Helical" evidence="7">
    <location>
        <begin position="72"/>
        <end position="91"/>
    </location>
</feature>
<dbReference type="PANTHER" id="PTHR36838:SF3">
    <property type="entry name" value="TRANSPORTER AUXIN EFFLUX CARRIER EC FAMILY"/>
    <property type="match status" value="1"/>
</dbReference>
<evidence type="ECO:0000256" key="5">
    <source>
        <dbReference type="ARBA" id="ARBA00022989"/>
    </source>
</evidence>
<evidence type="ECO:0000256" key="7">
    <source>
        <dbReference type="SAM" id="Phobius"/>
    </source>
</evidence>
<feature type="transmembrane region" description="Helical" evidence="7">
    <location>
        <begin position="103"/>
        <end position="124"/>
    </location>
</feature>
<feature type="transmembrane region" description="Helical" evidence="7">
    <location>
        <begin position="324"/>
        <end position="344"/>
    </location>
</feature>
<dbReference type="EMBL" id="FXTE01000003">
    <property type="protein sequence ID" value="SMO62105.1"/>
    <property type="molecule type" value="Genomic_DNA"/>
</dbReference>
<feature type="transmembrane region" description="Helical" evidence="7">
    <location>
        <begin position="42"/>
        <end position="60"/>
    </location>
</feature>
<sequence length="347" mass="36784">MGRRDYGNFSVRSVREGRSAGPDWPGVAARENRANTLAMADIFLRTLPFFAIIGLGYWAGRSRFFSEEATAYLTKFVFYFALSAMLFRFAATLPFAEIFDGRLVAGYLLGTLTVYALASLIAWMRGLDIPTSAVEAQCAAIGNVGFLGLPMLALLFTEAAIGPVMLVLTVDLVVFSSLIVILINAGRDGRLTPATFRLIGLGLLKNPMIVSISAGLLWSAFQIPVPVPLNDFLTILGGAATPGALFAIGASLASKSAERVQIAAWLSFCKLIIHPLCVAVFVIWLIPAESFSASVAIAAAALPVAGNVYMLAAYYGVAPHRASAAILLSTVVSILTLPLVIAIAGTF</sequence>
<evidence type="ECO:0000313" key="8">
    <source>
        <dbReference type="EMBL" id="SMO62105.1"/>
    </source>
</evidence>